<organism evidence="1 3">
    <name type="scientific">Iodobacter fluviatilis</name>
    <dbReference type="NCBI Taxonomy" id="537"/>
    <lineage>
        <taxon>Bacteria</taxon>
        <taxon>Pseudomonadati</taxon>
        <taxon>Pseudomonadota</taxon>
        <taxon>Betaproteobacteria</taxon>
        <taxon>Neisseriales</taxon>
        <taxon>Chitinibacteraceae</taxon>
        <taxon>Iodobacter</taxon>
    </lineage>
</organism>
<dbReference type="EMBL" id="SMBT01000021">
    <property type="protein sequence ID" value="TCU81497.1"/>
    <property type="molecule type" value="Genomic_DNA"/>
</dbReference>
<proteinExistence type="predicted"/>
<dbReference type="InterPro" id="IPR011990">
    <property type="entry name" value="TPR-like_helical_dom_sf"/>
</dbReference>
<dbReference type="EMBL" id="UGHR01000001">
    <property type="protein sequence ID" value="STQ89933.1"/>
    <property type="molecule type" value="Genomic_DNA"/>
</dbReference>
<dbReference type="Proteomes" id="UP000295794">
    <property type="component" value="Unassembled WGS sequence"/>
</dbReference>
<evidence type="ECO:0000313" key="1">
    <source>
        <dbReference type="EMBL" id="STQ89933.1"/>
    </source>
</evidence>
<accession>A0A377Q4R7</accession>
<name>A0A377Q4R7_9NEIS</name>
<gene>
    <name evidence="2" type="ORF">EV682_12112</name>
    <name evidence="1" type="ORF">NCTC11159_00984</name>
</gene>
<evidence type="ECO:0000313" key="2">
    <source>
        <dbReference type="EMBL" id="TCU81497.1"/>
    </source>
</evidence>
<reference evidence="1 3" key="1">
    <citation type="submission" date="2018-06" db="EMBL/GenBank/DDBJ databases">
        <authorList>
            <consortium name="Pathogen Informatics"/>
            <person name="Doyle S."/>
        </authorList>
    </citation>
    <scope>NUCLEOTIDE SEQUENCE [LARGE SCALE GENOMIC DNA]</scope>
    <source>
        <strain evidence="1 3">NCTC11159</strain>
    </source>
</reference>
<keyword evidence="4" id="KW-1185">Reference proteome</keyword>
<dbReference type="OrthoDB" id="6194880at2"/>
<evidence type="ECO:0000313" key="3">
    <source>
        <dbReference type="Proteomes" id="UP000255108"/>
    </source>
</evidence>
<reference evidence="2 4" key="2">
    <citation type="submission" date="2019-03" db="EMBL/GenBank/DDBJ databases">
        <title>Genomic Encyclopedia of Type Strains, Phase IV (KMG-IV): sequencing the most valuable type-strain genomes for metagenomic binning, comparative biology and taxonomic classification.</title>
        <authorList>
            <person name="Goeker M."/>
        </authorList>
    </citation>
    <scope>NUCLEOTIDE SEQUENCE [LARGE SCALE GENOMIC DNA]</scope>
    <source>
        <strain evidence="2 4">DSM 3764</strain>
    </source>
</reference>
<evidence type="ECO:0000313" key="4">
    <source>
        <dbReference type="Proteomes" id="UP000295794"/>
    </source>
</evidence>
<dbReference type="AlphaFoldDB" id="A0A377Q4R7"/>
<sequence length="211" mass="24166">MNKLKSAAVLPLMALAIWLASIAIWPSLKYAWYDIQTLEARKQVQSWLSQPQQPLDLAQWIKNRDILEKASIACPDIAQYHTDLARLQVLRGLKAANFKLVRDVFYQEAINQYRAALQVQPNNGSNMANIVQFKAYLNQHDAEFEQLLIRSAQLNPYEPDTQLAILNAGFQNWDKLSATIHQKMGQVYKQAMLQQKDNVLKLKASYPNLNV</sequence>
<dbReference type="Gene3D" id="1.25.40.10">
    <property type="entry name" value="Tetratricopeptide repeat domain"/>
    <property type="match status" value="1"/>
</dbReference>
<protein>
    <submittedName>
        <fullName evidence="1">Uncharacterized protein</fullName>
    </submittedName>
</protein>
<dbReference type="Proteomes" id="UP000255108">
    <property type="component" value="Unassembled WGS sequence"/>
</dbReference>
<dbReference type="RefSeq" id="WP_115226328.1">
    <property type="nucleotide sequence ID" value="NZ_CAWOLO010000021.1"/>
</dbReference>